<dbReference type="AlphaFoldDB" id="A0A6J4HL08"/>
<dbReference type="Gene3D" id="3.30.70.1350">
    <property type="entry name" value="Cation efflux protein, cytoplasmic domain"/>
    <property type="match status" value="1"/>
</dbReference>
<keyword evidence="3" id="KW-0813">Transport</keyword>
<dbReference type="PANTHER" id="PTHR43840:SF15">
    <property type="entry name" value="MITOCHONDRIAL METAL TRANSPORTER 1-RELATED"/>
    <property type="match status" value="1"/>
</dbReference>
<name>A0A6J4HL08_9CHLR</name>
<proteinExistence type="inferred from homology"/>
<evidence type="ECO:0000256" key="2">
    <source>
        <dbReference type="ARBA" id="ARBA00008114"/>
    </source>
</evidence>
<dbReference type="PANTHER" id="PTHR43840">
    <property type="entry name" value="MITOCHONDRIAL METAL TRANSPORTER 1-RELATED"/>
    <property type="match status" value="1"/>
</dbReference>
<feature type="transmembrane region" description="Helical" evidence="7">
    <location>
        <begin position="20"/>
        <end position="39"/>
    </location>
</feature>
<sequence length="154" mass="17135">MTDVWTSVGILVGIGLVVATQWYVLDAVIAMLVAANIVWSGIQLVRRSTLGLMDTAIPAEEQKRVRQILDDYANEGVGYHALLTRQAAERRFVSVHVLVPDGWSVQRGHALVERLEDDICQAIPNTSVFTHLEPMDDPTSFDDITIDRVRAPRV</sequence>
<evidence type="ECO:0000256" key="1">
    <source>
        <dbReference type="ARBA" id="ARBA00004141"/>
    </source>
</evidence>
<comment type="subcellular location">
    <subcellularLocation>
        <location evidence="1">Membrane</location>
        <topology evidence="1">Multi-pass membrane protein</topology>
    </subcellularLocation>
</comment>
<dbReference type="GO" id="GO:0015093">
    <property type="term" value="F:ferrous iron transmembrane transporter activity"/>
    <property type="evidence" value="ECO:0007669"/>
    <property type="project" value="TreeGrafter"/>
</dbReference>
<dbReference type="InterPro" id="IPR027470">
    <property type="entry name" value="Cation_efflux_CTD"/>
</dbReference>
<dbReference type="Pfam" id="PF16916">
    <property type="entry name" value="ZT_dimer"/>
    <property type="match status" value="1"/>
</dbReference>
<keyword evidence="5 7" id="KW-1133">Transmembrane helix</keyword>
<dbReference type="InterPro" id="IPR050291">
    <property type="entry name" value="CDF_Transporter"/>
</dbReference>
<dbReference type="SUPFAM" id="SSF160240">
    <property type="entry name" value="Cation efflux protein cytoplasmic domain-like"/>
    <property type="match status" value="1"/>
</dbReference>
<dbReference type="InterPro" id="IPR002524">
    <property type="entry name" value="Cation_efflux"/>
</dbReference>
<keyword evidence="4 7" id="KW-0812">Transmembrane</keyword>
<dbReference type="NCBIfam" id="TIGR01297">
    <property type="entry name" value="CDF"/>
    <property type="match status" value="1"/>
</dbReference>
<evidence type="ECO:0000259" key="8">
    <source>
        <dbReference type="Pfam" id="PF16916"/>
    </source>
</evidence>
<evidence type="ECO:0000256" key="4">
    <source>
        <dbReference type="ARBA" id="ARBA00022692"/>
    </source>
</evidence>
<gene>
    <name evidence="9" type="ORF">AVDCRST_MAG93-700</name>
</gene>
<dbReference type="GO" id="GO:0006882">
    <property type="term" value="P:intracellular zinc ion homeostasis"/>
    <property type="evidence" value="ECO:0007669"/>
    <property type="project" value="TreeGrafter"/>
</dbReference>
<dbReference type="EMBL" id="CADCTR010000227">
    <property type="protein sequence ID" value="CAA9226740.1"/>
    <property type="molecule type" value="Genomic_DNA"/>
</dbReference>
<dbReference type="SUPFAM" id="SSF161111">
    <property type="entry name" value="Cation efflux protein transmembrane domain-like"/>
    <property type="match status" value="1"/>
</dbReference>
<reference evidence="9" key="1">
    <citation type="submission" date="2020-02" db="EMBL/GenBank/DDBJ databases">
        <authorList>
            <person name="Meier V. D."/>
        </authorList>
    </citation>
    <scope>NUCLEOTIDE SEQUENCE</scope>
    <source>
        <strain evidence="9">AVDCRST_MAG93</strain>
    </source>
</reference>
<evidence type="ECO:0000256" key="3">
    <source>
        <dbReference type="ARBA" id="ARBA00022448"/>
    </source>
</evidence>
<dbReference type="GO" id="GO:0015341">
    <property type="term" value="F:zinc efflux antiporter activity"/>
    <property type="evidence" value="ECO:0007669"/>
    <property type="project" value="TreeGrafter"/>
</dbReference>
<evidence type="ECO:0000256" key="7">
    <source>
        <dbReference type="SAM" id="Phobius"/>
    </source>
</evidence>
<accession>A0A6J4HL08</accession>
<dbReference type="InterPro" id="IPR027469">
    <property type="entry name" value="Cation_efflux_TMD_sf"/>
</dbReference>
<evidence type="ECO:0000256" key="5">
    <source>
        <dbReference type="ARBA" id="ARBA00022989"/>
    </source>
</evidence>
<dbReference type="GO" id="GO:0015086">
    <property type="term" value="F:cadmium ion transmembrane transporter activity"/>
    <property type="evidence" value="ECO:0007669"/>
    <property type="project" value="TreeGrafter"/>
</dbReference>
<dbReference type="Gene3D" id="1.20.1510.10">
    <property type="entry name" value="Cation efflux protein transmembrane domain"/>
    <property type="match status" value="1"/>
</dbReference>
<protein>
    <submittedName>
        <fullName evidence="9">Cobalt-zinc-cadmium resistance protein</fullName>
    </submittedName>
</protein>
<keyword evidence="6 7" id="KW-0472">Membrane</keyword>
<dbReference type="InterPro" id="IPR036837">
    <property type="entry name" value="Cation_efflux_CTD_sf"/>
</dbReference>
<feature type="domain" description="Cation efflux protein cytoplasmic" evidence="8">
    <location>
        <begin position="58"/>
        <end position="134"/>
    </location>
</feature>
<evidence type="ECO:0000313" key="9">
    <source>
        <dbReference type="EMBL" id="CAA9226740.1"/>
    </source>
</evidence>
<dbReference type="GO" id="GO:0005886">
    <property type="term" value="C:plasma membrane"/>
    <property type="evidence" value="ECO:0007669"/>
    <property type="project" value="TreeGrafter"/>
</dbReference>
<comment type="similarity">
    <text evidence="2">Belongs to the cation diffusion facilitator (CDF) transporter (TC 2.A.4) family.</text>
</comment>
<evidence type="ECO:0000256" key="6">
    <source>
        <dbReference type="ARBA" id="ARBA00023136"/>
    </source>
</evidence>
<organism evidence="9">
    <name type="scientific">uncultured Chloroflexia bacterium</name>
    <dbReference type="NCBI Taxonomy" id="1672391"/>
    <lineage>
        <taxon>Bacteria</taxon>
        <taxon>Bacillati</taxon>
        <taxon>Chloroflexota</taxon>
        <taxon>Chloroflexia</taxon>
        <taxon>environmental samples</taxon>
    </lineage>
</organism>